<reference evidence="3 4" key="1">
    <citation type="submission" date="2015-05" db="EMBL/GenBank/DDBJ databases">
        <authorList>
            <person name="Tang B."/>
            <person name="Yu Y."/>
        </authorList>
    </citation>
    <scope>NUCLEOTIDE SEQUENCE [LARGE SCALE GENOMIC DNA]</scope>
    <source>
        <strain evidence="3 4">DSM 7029</strain>
    </source>
</reference>
<dbReference type="SUPFAM" id="SSF49695">
    <property type="entry name" value="gamma-Crystallin-like"/>
    <property type="match status" value="1"/>
</dbReference>
<dbReference type="Pfam" id="PF03995">
    <property type="entry name" value="Inhibitor_I36"/>
    <property type="match status" value="1"/>
</dbReference>
<dbReference type="PROSITE" id="PS52005">
    <property type="entry name" value="CBM56"/>
    <property type="match status" value="1"/>
</dbReference>
<evidence type="ECO:0000313" key="3">
    <source>
        <dbReference type="EMBL" id="AKJ30922.1"/>
    </source>
</evidence>
<evidence type="ECO:0000256" key="1">
    <source>
        <dbReference type="SAM" id="SignalP"/>
    </source>
</evidence>
<dbReference type="InterPro" id="IPR012334">
    <property type="entry name" value="Pectin_lyas_fold"/>
</dbReference>
<dbReference type="Proteomes" id="UP000035352">
    <property type="component" value="Chromosome"/>
</dbReference>
<dbReference type="STRING" id="413882.AAW51_4231"/>
<evidence type="ECO:0000313" key="4">
    <source>
        <dbReference type="Proteomes" id="UP000035352"/>
    </source>
</evidence>
<dbReference type="KEGG" id="pbh:AAW51_4231"/>
<dbReference type="AlphaFoldDB" id="A0A0G3BNE6"/>
<gene>
    <name evidence="3" type="ORF">AAW51_4231</name>
</gene>
<dbReference type="InterPro" id="IPR059186">
    <property type="entry name" value="SACTE_4363"/>
</dbReference>
<dbReference type="PATRIC" id="fig|413882.6.peg.4423"/>
<name>A0A0G3BNE6_9BURK</name>
<dbReference type="RefSeq" id="WP_083438476.1">
    <property type="nucleotide sequence ID" value="NZ_CP011371.1"/>
</dbReference>
<feature type="signal peptide" evidence="1">
    <location>
        <begin position="1"/>
        <end position="36"/>
    </location>
</feature>
<dbReference type="InterPro" id="IPR047569">
    <property type="entry name" value="CBM56"/>
</dbReference>
<dbReference type="CDD" id="cd23669">
    <property type="entry name" value="GH55_SacteLam55A-like"/>
    <property type="match status" value="1"/>
</dbReference>
<proteinExistence type="predicted"/>
<sequence length="788" mass="84065">MHHPRLHAPRVRAPRSRAPWCGWALAVLSFAGAVQAADYTQGVAVSGSTATLWFKSSVNTSWVDVHYRVNNGAQQNVRMNYVASALRYEQRVPVSTGNVISYSFTYNNGTPAYDTPTLTYTVNGGGPVSPPPPDTGPACFYENASYGGGSYCAGADSAFVGAAWNDKISSVKVQSGYEIELFEHANYIGRVRKLTADAGSLGDFDNLVSSFRVKKSGTGLPTSDTPDFGPNVQVFDPSTPSSTIQSRLDAAFNPQLLSPTAQFGTQRHAFLFKPGKYSGIWANLGFYTSIIGLGQKPDDVTIQGNVNVDSGWNYGDAGNATQNFWRSAENFALMPTGGTNRWAVSQAAPMRRVHIIGNLHLGPSNQDHGQGYASGGYLADSKVDGSISSGSQQQWYTRDSNIGVWYDGVWNIVFSGVSGAPATSFPAVWGSAPPYTSLPTTPVSREKPFLYIDSTGKYRVFVPALRTNASGASWVSGTTAGSSIPMSQFYVAKPGVTAATLNAALAQGLNLFFTPGTYRLSETIKVTRPNTVVLGIGFPTLMPENGVTAMTVADVDGVKIAGLLFDAGTVNSPSLLTVGTQGSTTRHATNPTTVQDVFFRIGGAVAGKATTSLIVNSADTIIDHIWAWRADHGSAPTGWTVNPGDTGVIVNGSHVLATGLFVEHYEKYEVIWNGENGKTIFFQNEKPYDVPNQSVWMSSAGNGYAAYKVADHVKTHEGWGMGSYCYFNVNPSVNLYHGFEVPNTPGVRLHNVFTVSLGGVGTITRVVNNVGGTAQGVQTVPQNVISYP</sequence>
<feature type="chain" id="PRO_5005183998" evidence="1">
    <location>
        <begin position="37"/>
        <end position="788"/>
    </location>
</feature>
<protein>
    <submittedName>
        <fullName evidence="3">Beta-glucosidase</fullName>
    </submittedName>
</protein>
<dbReference type="EMBL" id="CP011371">
    <property type="protein sequence ID" value="AKJ30922.1"/>
    <property type="molecule type" value="Genomic_DNA"/>
</dbReference>
<dbReference type="OrthoDB" id="2479530at2"/>
<dbReference type="Pfam" id="PF22184">
    <property type="entry name" value="CBM_56"/>
    <property type="match status" value="1"/>
</dbReference>
<dbReference type="Gene3D" id="2.160.20.10">
    <property type="entry name" value="Single-stranded right-handed beta-helix, Pectin lyase-like"/>
    <property type="match status" value="1"/>
</dbReference>
<accession>A0A0G3BNE6</accession>
<keyword evidence="4" id="KW-1185">Reference proteome</keyword>
<organism evidence="3 4">
    <name type="scientific">Caldimonas brevitalea</name>
    <dbReference type="NCBI Taxonomy" id="413882"/>
    <lineage>
        <taxon>Bacteria</taxon>
        <taxon>Pseudomonadati</taxon>
        <taxon>Pseudomonadota</taxon>
        <taxon>Betaproteobacteria</taxon>
        <taxon>Burkholderiales</taxon>
        <taxon>Sphaerotilaceae</taxon>
        <taxon>Caldimonas</taxon>
    </lineage>
</organism>
<dbReference type="Gene3D" id="2.60.20.10">
    <property type="entry name" value="Crystallins"/>
    <property type="match status" value="1"/>
</dbReference>
<evidence type="ECO:0000259" key="2">
    <source>
        <dbReference type="PROSITE" id="PS52005"/>
    </source>
</evidence>
<feature type="domain" description="CBM56" evidence="2">
    <location>
        <begin position="34"/>
        <end position="122"/>
    </location>
</feature>
<dbReference type="InterPro" id="IPR011024">
    <property type="entry name" value="G_crystallin-like"/>
</dbReference>
<keyword evidence="1" id="KW-0732">Signal</keyword>
<dbReference type="GO" id="GO:0030246">
    <property type="term" value="F:carbohydrate binding"/>
    <property type="evidence" value="ECO:0007669"/>
    <property type="project" value="UniProtKB-UniRule"/>
</dbReference>